<accession>A0AAQ3P914</accession>
<protein>
    <submittedName>
        <fullName evidence="1">Uncharacterized protein</fullName>
    </submittedName>
</protein>
<dbReference type="AlphaFoldDB" id="A0AAQ3P914"/>
<keyword evidence="2" id="KW-1185">Reference proteome</keyword>
<organism evidence="1 2">
    <name type="scientific">Vigna mungo</name>
    <name type="common">Black gram</name>
    <name type="synonym">Phaseolus mungo</name>
    <dbReference type="NCBI Taxonomy" id="3915"/>
    <lineage>
        <taxon>Eukaryota</taxon>
        <taxon>Viridiplantae</taxon>
        <taxon>Streptophyta</taxon>
        <taxon>Embryophyta</taxon>
        <taxon>Tracheophyta</taxon>
        <taxon>Spermatophyta</taxon>
        <taxon>Magnoliopsida</taxon>
        <taxon>eudicotyledons</taxon>
        <taxon>Gunneridae</taxon>
        <taxon>Pentapetalae</taxon>
        <taxon>rosids</taxon>
        <taxon>fabids</taxon>
        <taxon>Fabales</taxon>
        <taxon>Fabaceae</taxon>
        <taxon>Papilionoideae</taxon>
        <taxon>50 kb inversion clade</taxon>
        <taxon>NPAAA clade</taxon>
        <taxon>indigoferoid/millettioid clade</taxon>
        <taxon>Phaseoleae</taxon>
        <taxon>Vigna</taxon>
    </lineage>
</organism>
<reference evidence="1 2" key="1">
    <citation type="journal article" date="2023" name="Life. Sci Alliance">
        <title>Evolutionary insights into 3D genome organization and epigenetic landscape of Vigna mungo.</title>
        <authorList>
            <person name="Junaid A."/>
            <person name="Singh B."/>
            <person name="Bhatia S."/>
        </authorList>
    </citation>
    <scope>NUCLEOTIDE SEQUENCE [LARGE SCALE GENOMIC DNA]</scope>
    <source>
        <strain evidence="1">Urdbean</strain>
    </source>
</reference>
<evidence type="ECO:0000313" key="2">
    <source>
        <dbReference type="Proteomes" id="UP001374535"/>
    </source>
</evidence>
<proteinExistence type="predicted"/>
<sequence>MSCPNIRIEKAVSIWNMAGTKNAILHAVNLLAPMSRMTEKTRGMMSWVAPPPRLPHPPENPFAEPTTGAENIELIQNCVETKVAREKPAKKRTRRYEVAELMMEVKYTNGAVRRMSDAEARRGPTKSQAVPIAILANTAPETDATPAFPMSVAVRFRLSRIMGRRGGAAKLDTKHEKKEIHDR</sequence>
<dbReference type="Proteomes" id="UP001374535">
    <property type="component" value="Chromosome 1"/>
</dbReference>
<dbReference type="EMBL" id="CP144700">
    <property type="protein sequence ID" value="WVZ24311.1"/>
    <property type="molecule type" value="Genomic_DNA"/>
</dbReference>
<name>A0AAQ3P914_VIGMU</name>
<gene>
    <name evidence="1" type="ORF">V8G54_002855</name>
</gene>
<evidence type="ECO:0000313" key="1">
    <source>
        <dbReference type="EMBL" id="WVZ24311.1"/>
    </source>
</evidence>